<dbReference type="InterPro" id="IPR042099">
    <property type="entry name" value="ANL_N_sf"/>
</dbReference>
<dbReference type="InterPro" id="IPR025110">
    <property type="entry name" value="AMP-bd_C"/>
</dbReference>
<dbReference type="InterPro" id="IPR020845">
    <property type="entry name" value="AMP-binding_CS"/>
</dbReference>
<comment type="caution">
    <text evidence="4">The sequence shown here is derived from an EMBL/GenBank/DDBJ whole genome shotgun (WGS) entry which is preliminary data.</text>
</comment>
<protein>
    <submittedName>
        <fullName evidence="4">AMP-binding protein</fullName>
    </submittedName>
</protein>
<dbReference type="PANTHER" id="PTHR43767:SF1">
    <property type="entry name" value="NONRIBOSOMAL PEPTIDE SYNTHASE PES1 (EUROFUNG)-RELATED"/>
    <property type="match status" value="1"/>
</dbReference>
<dbReference type="Gene3D" id="3.30.300.30">
    <property type="match status" value="1"/>
</dbReference>
<evidence type="ECO:0000259" key="3">
    <source>
        <dbReference type="Pfam" id="PF13193"/>
    </source>
</evidence>
<dbReference type="EMBL" id="JACCEM010000008">
    <property type="protein sequence ID" value="NYT50756.1"/>
    <property type="molecule type" value="Genomic_DNA"/>
</dbReference>
<dbReference type="InterPro" id="IPR050237">
    <property type="entry name" value="ATP-dep_AMP-bd_enzyme"/>
</dbReference>
<feature type="domain" description="AMP-binding enzyme C-terminal" evidence="3">
    <location>
        <begin position="447"/>
        <end position="526"/>
    </location>
</feature>
<feature type="region of interest" description="Disordered" evidence="1">
    <location>
        <begin position="538"/>
        <end position="562"/>
    </location>
</feature>
<dbReference type="Gene3D" id="3.40.50.12780">
    <property type="entry name" value="N-terminal domain of ligase-like"/>
    <property type="match status" value="1"/>
</dbReference>
<evidence type="ECO:0000313" key="4">
    <source>
        <dbReference type="EMBL" id="NYT50756.1"/>
    </source>
</evidence>
<proteinExistence type="predicted"/>
<gene>
    <name evidence="4" type="ORF">H0A72_15665</name>
</gene>
<dbReference type="RefSeq" id="WP_180157012.1">
    <property type="nucleotide sequence ID" value="NZ_JACCEM010000008.1"/>
</dbReference>
<accession>A0A853G7W7</accession>
<dbReference type="SUPFAM" id="SSF56801">
    <property type="entry name" value="Acetyl-CoA synthetase-like"/>
    <property type="match status" value="1"/>
</dbReference>
<keyword evidence="5" id="KW-1185">Reference proteome</keyword>
<dbReference type="Proteomes" id="UP000559809">
    <property type="component" value="Unassembled WGS sequence"/>
</dbReference>
<evidence type="ECO:0000313" key="5">
    <source>
        <dbReference type="Proteomes" id="UP000559809"/>
    </source>
</evidence>
<dbReference type="AlphaFoldDB" id="A0A853G7W7"/>
<feature type="domain" description="AMP-dependent synthetase/ligase" evidence="2">
    <location>
        <begin position="41"/>
        <end position="397"/>
    </location>
</feature>
<dbReference type="GO" id="GO:0016878">
    <property type="term" value="F:acid-thiol ligase activity"/>
    <property type="evidence" value="ECO:0007669"/>
    <property type="project" value="UniProtKB-ARBA"/>
</dbReference>
<dbReference type="PANTHER" id="PTHR43767">
    <property type="entry name" value="LONG-CHAIN-FATTY-ACID--COA LIGASE"/>
    <property type="match status" value="1"/>
</dbReference>
<evidence type="ECO:0000259" key="2">
    <source>
        <dbReference type="Pfam" id="PF00501"/>
    </source>
</evidence>
<dbReference type="Pfam" id="PF13193">
    <property type="entry name" value="AMP-binding_C"/>
    <property type="match status" value="1"/>
</dbReference>
<sequence length="562" mass="62222">MPEGIASEASTGTDGIPKAMRERARSIEARPLPSNIWALLEGAARDAPDARAWCFFASDDSIGYAELAASVNRVAAGLQDLGVGASTHVAVMLPNISAMPLAWLALARLGAVMIPINTRYTGRELHYVLEDSEARYLITDLSGLSAYRSMPDAIPELNERILVTGGDVQNHLSWDALLHGPRSVPDIAREPGLDTLLNIQYTSGTTGFPKGCLLTQRYWLTCAKVYAEVDGLAYRNILADNPFFYMTPQWLLLMAFFHRATLYVSPQISASRFSDIVRTYGINYCLFREAYYHRAPARPEDARNALKRMNIYPHRPDEHAAMERRYRSPIRPAFGMTEIGVGLVMPLEADGMVGSGSCGLPAPFRECRIADDRGNPVPVGTPGELLVRGAGLFQGYYRKPEATAQAFHGDWFRTGDLARRDADGYFYIIGRIKDVIKRSGENIAAAEVEAVISSMPGVEEVAALAVPDAHRGEEVKVYVVLAAGYRAEDVPPSSIIEHCKRNLAPFKIPRYITYRREPFPRTASGKITKRPLLHAQPDLRSGSWDNVEGRWHQEECNKPEEA</sequence>
<organism evidence="4 5">
    <name type="scientific">Parapusillimonas granuli</name>
    <dbReference type="NCBI Taxonomy" id="380911"/>
    <lineage>
        <taxon>Bacteria</taxon>
        <taxon>Pseudomonadati</taxon>
        <taxon>Pseudomonadota</taxon>
        <taxon>Betaproteobacteria</taxon>
        <taxon>Burkholderiales</taxon>
        <taxon>Alcaligenaceae</taxon>
        <taxon>Parapusillimonas</taxon>
    </lineage>
</organism>
<dbReference type="PROSITE" id="PS00455">
    <property type="entry name" value="AMP_BINDING"/>
    <property type="match status" value="1"/>
</dbReference>
<dbReference type="InterPro" id="IPR045851">
    <property type="entry name" value="AMP-bd_C_sf"/>
</dbReference>
<dbReference type="Pfam" id="PF00501">
    <property type="entry name" value="AMP-binding"/>
    <property type="match status" value="1"/>
</dbReference>
<dbReference type="InterPro" id="IPR000873">
    <property type="entry name" value="AMP-dep_synth/lig_dom"/>
</dbReference>
<evidence type="ECO:0000256" key="1">
    <source>
        <dbReference type="SAM" id="MobiDB-lite"/>
    </source>
</evidence>
<reference evidence="4 5" key="1">
    <citation type="submission" date="2020-07" db="EMBL/GenBank/DDBJ databases">
        <title>Taxonomic revisions and descriptions of new bacterial species based on genomic comparisons in the high-G+C-content subgroup of the family Alcaligenaceae.</title>
        <authorList>
            <person name="Szabo A."/>
            <person name="Felfoldi T."/>
        </authorList>
    </citation>
    <scope>NUCLEOTIDE SEQUENCE [LARGE SCALE GENOMIC DNA]</scope>
    <source>
        <strain evidence="4 5">LMG 24012</strain>
    </source>
</reference>
<name>A0A853G7W7_9BURK</name>
<feature type="compositionally biased region" description="Basic and acidic residues" evidence="1">
    <location>
        <begin position="547"/>
        <end position="562"/>
    </location>
</feature>